<dbReference type="EMBL" id="CP000478">
    <property type="protein sequence ID" value="ABK18840.1"/>
    <property type="molecule type" value="Genomic_DNA"/>
</dbReference>
<protein>
    <submittedName>
        <fullName evidence="1">Uncharacterized protein</fullName>
    </submittedName>
</protein>
<dbReference type="KEGG" id="sfu:Sfum_3167"/>
<dbReference type="AlphaFoldDB" id="A0LN38"/>
<dbReference type="Proteomes" id="UP000001784">
    <property type="component" value="Chromosome"/>
</dbReference>
<dbReference type="STRING" id="335543.Sfum_3167"/>
<sequence length="80" mass="9250">MHQQEPLPRSLVRPVELYFVCPLKGKSYWTRDWEIAGELKVEENPPGTRRLKGKVSVTCPHCESRHVYATEELVCPLTQT</sequence>
<accession>A0LN38</accession>
<evidence type="ECO:0000313" key="1">
    <source>
        <dbReference type="EMBL" id="ABK18840.1"/>
    </source>
</evidence>
<dbReference type="HOGENOM" id="CLU_2588488_0_0_7"/>
<organism evidence="1 2">
    <name type="scientific">Syntrophobacter fumaroxidans (strain DSM 10017 / MPOB)</name>
    <dbReference type="NCBI Taxonomy" id="335543"/>
    <lineage>
        <taxon>Bacteria</taxon>
        <taxon>Pseudomonadati</taxon>
        <taxon>Thermodesulfobacteriota</taxon>
        <taxon>Syntrophobacteria</taxon>
        <taxon>Syntrophobacterales</taxon>
        <taxon>Syntrophobacteraceae</taxon>
        <taxon>Syntrophobacter</taxon>
    </lineage>
</organism>
<dbReference type="InParanoid" id="A0LN38"/>
<reference evidence="1 2" key="1">
    <citation type="submission" date="2006-10" db="EMBL/GenBank/DDBJ databases">
        <title>Complete sequence of Syntrophobacter fumaroxidans MPOB.</title>
        <authorList>
            <consortium name="US DOE Joint Genome Institute"/>
            <person name="Copeland A."/>
            <person name="Lucas S."/>
            <person name="Lapidus A."/>
            <person name="Barry K."/>
            <person name="Detter J.C."/>
            <person name="Glavina del Rio T."/>
            <person name="Hammon N."/>
            <person name="Israni S."/>
            <person name="Pitluck S."/>
            <person name="Goltsman E.G."/>
            <person name="Martinez M."/>
            <person name="Schmutz J."/>
            <person name="Larimer F."/>
            <person name="Land M."/>
            <person name="Hauser L."/>
            <person name="Kyrpides N."/>
            <person name="Kim E."/>
            <person name="Boone D.R."/>
            <person name="Brockman F."/>
            <person name="Culley D."/>
            <person name="Ferry J."/>
            <person name="Gunsalus R."/>
            <person name="McInerney M.J."/>
            <person name="Morrison M."/>
            <person name="Plugge C."/>
            <person name="Rohlin L."/>
            <person name="Scholten J."/>
            <person name="Sieber J."/>
            <person name="Stams A.J.M."/>
            <person name="Worm P."/>
            <person name="Henstra A.M."/>
            <person name="Richardson P."/>
        </authorList>
    </citation>
    <scope>NUCLEOTIDE SEQUENCE [LARGE SCALE GENOMIC DNA]</scope>
    <source>
        <strain evidence="2">DSM 10017 / MPOB</strain>
    </source>
</reference>
<keyword evidence="2" id="KW-1185">Reference proteome</keyword>
<gene>
    <name evidence="1" type="ordered locus">Sfum_3167</name>
</gene>
<proteinExistence type="predicted"/>
<name>A0LN38_SYNFM</name>
<evidence type="ECO:0000313" key="2">
    <source>
        <dbReference type="Proteomes" id="UP000001784"/>
    </source>
</evidence>